<feature type="region of interest" description="Disordered" evidence="1">
    <location>
        <begin position="240"/>
        <end position="331"/>
    </location>
</feature>
<dbReference type="Gene3D" id="3.40.50.980">
    <property type="match status" value="1"/>
</dbReference>
<comment type="caution">
    <text evidence="3">The sequence shown here is derived from an EMBL/GenBank/DDBJ whole genome shotgun (WGS) entry which is preliminary data.</text>
</comment>
<evidence type="ECO:0000259" key="2">
    <source>
        <dbReference type="PROSITE" id="PS50206"/>
    </source>
</evidence>
<evidence type="ECO:0000256" key="1">
    <source>
        <dbReference type="SAM" id="MobiDB-lite"/>
    </source>
</evidence>
<reference evidence="3 4" key="1">
    <citation type="submission" date="2018-08" db="EMBL/GenBank/DDBJ databases">
        <title>Sequencing the genomes of 1000 actinobacteria strains.</title>
        <authorList>
            <person name="Klenk H.-P."/>
        </authorList>
    </citation>
    <scope>NUCLEOTIDE SEQUENCE [LARGE SCALE GENOMIC DNA]</scope>
    <source>
        <strain evidence="3 4">DSM 43927</strain>
    </source>
</reference>
<keyword evidence="4" id="KW-1185">Reference proteome</keyword>
<feature type="compositionally biased region" description="Low complexity" evidence="1">
    <location>
        <begin position="242"/>
        <end position="314"/>
    </location>
</feature>
<name>A0A3D9SJS8_9ACTN</name>
<dbReference type="PROSITE" id="PS00455">
    <property type="entry name" value="AMP_BINDING"/>
    <property type="match status" value="1"/>
</dbReference>
<evidence type="ECO:0000313" key="3">
    <source>
        <dbReference type="EMBL" id="REE95957.1"/>
    </source>
</evidence>
<dbReference type="PANTHER" id="PTHR43767">
    <property type="entry name" value="LONG-CHAIN-FATTY-ACID--COA LIGASE"/>
    <property type="match status" value="1"/>
</dbReference>
<gene>
    <name evidence="3" type="ORF">DFJ69_1374</name>
</gene>
<dbReference type="InterPro" id="IPR001763">
    <property type="entry name" value="Rhodanese-like_dom"/>
</dbReference>
<dbReference type="EMBL" id="QTTT01000001">
    <property type="protein sequence ID" value="REE95957.1"/>
    <property type="molecule type" value="Genomic_DNA"/>
</dbReference>
<accession>A0A3D9SJS8</accession>
<dbReference type="PANTHER" id="PTHR43767:SF12">
    <property type="entry name" value="AMP-DEPENDENT SYNTHETASE AND LIGASE"/>
    <property type="match status" value="1"/>
</dbReference>
<dbReference type="InterPro" id="IPR050237">
    <property type="entry name" value="ATP-dep_AMP-bd_enzyme"/>
</dbReference>
<dbReference type="AlphaFoldDB" id="A0A3D9SJS8"/>
<dbReference type="Proteomes" id="UP000256661">
    <property type="component" value="Unassembled WGS sequence"/>
</dbReference>
<protein>
    <submittedName>
        <fullName evidence="3">AMP-binding enzyme</fullName>
    </submittedName>
</protein>
<dbReference type="SUPFAM" id="SSF56801">
    <property type="entry name" value="Acetyl-CoA synthetase-like"/>
    <property type="match status" value="1"/>
</dbReference>
<sequence length="331" mass="34006">MSDPATSPPPSEPVASSLTAHLLDSARRYPDRPALRLGATTVTYGRLDERSARVAAMLRSRGIAHGDRVALMLPNVPEFVALYHGVLRAGGVVVPMNPLLKVREVEHHLRDSGASLIFVRRDGPRKGSQGAAAAGVPALDADPAVLAALLARHDPYGTDDLAEDHRAEDLAVILYTSGTTGSPKGAALTHSGLAHNTSVYASQVQALTSDDVILGCLPLFHTFGQTCAMNAAVYAGASLSIPTSRRPPSSASPTTTSARRSPPRSCCGPAPARRPGTCGSSSGGASPPTSTPGTSGSWTACPSAPAARSSSAPSHLHGRSRPCSPSPARTA</sequence>
<dbReference type="Pfam" id="PF00501">
    <property type="entry name" value="AMP-binding"/>
    <property type="match status" value="1"/>
</dbReference>
<dbReference type="PROSITE" id="PS50206">
    <property type="entry name" value="RHODANESE_3"/>
    <property type="match status" value="1"/>
</dbReference>
<feature type="domain" description="Rhodanese" evidence="2">
    <location>
        <begin position="35"/>
        <end position="88"/>
    </location>
</feature>
<proteinExistence type="predicted"/>
<dbReference type="InterPro" id="IPR020845">
    <property type="entry name" value="AMP-binding_CS"/>
</dbReference>
<organism evidence="3 4">
    <name type="scientific">Thermomonospora umbrina</name>
    <dbReference type="NCBI Taxonomy" id="111806"/>
    <lineage>
        <taxon>Bacteria</taxon>
        <taxon>Bacillati</taxon>
        <taxon>Actinomycetota</taxon>
        <taxon>Actinomycetes</taxon>
        <taxon>Streptosporangiales</taxon>
        <taxon>Thermomonosporaceae</taxon>
        <taxon>Thermomonospora</taxon>
    </lineage>
</organism>
<dbReference type="InterPro" id="IPR000873">
    <property type="entry name" value="AMP-dep_synth/lig_dom"/>
</dbReference>
<evidence type="ECO:0000313" key="4">
    <source>
        <dbReference type="Proteomes" id="UP000256661"/>
    </source>
</evidence>